<reference evidence="2" key="1">
    <citation type="journal article" date="2020" name="Stud. Mycol.">
        <title>101 Dothideomycetes genomes: a test case for predicting lifestyles and emergence of pathogens.</title>
        <authorList>
            <person name="Haridas S."/>
            <person name="Albert R."/>
            <person name="Binder M."/>
            <person name="Bloem J."/>
            <person name="Labutti K."/>
            <person name="Salamov A."/>
            <person name="Andreopoulos B."/>
            <person name="Baker S."/>
            <person name="Barry K."/>
            <person name="Bills G."/>
            <person name="Bluhm B."/>
            <person name="Cannon C."/>
            <person name="Castanera R."/>
            <person name="Culley D."/>
            <person name="Daum C."/>
            <person name="Ezra D."/>
            <person name="Gonzalez J."/>
            <person name="Henrissat B."/>
            <person name="Kuo A."/>
            <person name="Liang C."/>
            <person name="Lipzen A."/>
            <person name="Lutzoni F."/>
            <person name="Magnuson J."/>
            <person name="Mondo S."/>
            <person name="Nolan M."/>
            <person name="Ohm R."/>
            <person name="Pangilinan J."/>
            <person name="Park H.-J."/>
            <person name="Ramirez L."/>
            <person name="Alfaro M."/>
            <person name="Sun H."/>
            <person name="Tritt A."/>
            <person name="Yoshinaga Y."/>
            <person name="Zwiers L.-H."/>
            <person name="Turgeon B."/>
            <person name="Goodwin S."/>
            <person name="Spatafora J."/>
            <person name="Crous P."/>
            <person name="Grigoriev I."/>
        </authorList>
    </citation>
    <scope>NUCLEOTIDE SEQUENCE</scope>
    <source>
        <strain evidence="2">CBS 123094</strain>
    </source>
</reference>
<dbReference type="PANTHER" id="PTHR33112">
    <property type="entry name" value="DOMAIN PROTEIN, PUTATIVE-RELATED"/>
    <property type="match status" value="1"/>
</dbReference>
<evidence type="ECO:0000313" key="2">
    <source>
        <dbReference type="EMBL" id="KAF1992900.1"/>
    </source>
</evidence>
<dbReference type="PANTHER" id="PTHR33112:SF16">
    <property type="entry name" value="HETEROKARYON INCOMPATIBILITY DOMAIN-CONTAINING PROTEIN"/>
    <property type="match status" value="1"/>
</dbReference>
<name>A0A6A5VU43_9PLEO</name>
<sequence>MLTRHQINLSQVRQWLNMCEPQPEDRCGPSTNQNIPNFKVVDVQTNRVVSAPEKCTYIALSYIWGSTQPFRIKRDDFHSLQYSAGSSIVSYAQLARQKLPRTIRDAMFVVEAVGERYLWVDSLCILDDDEVEFKEMIHKMDTIYKSASFTIIAAGGEDADFGLPGLYPGSRSIQYSTGSIDGVGLLSTEKNMRLDLSPWAKRGWTYQEYQFSTKALVFVDDRVFLE</sequence>
<dbReference type="AlphaFoldDB" id="A0A6A5VU43"/>
<evidence type="ECO:0000259" key="1">
    <source>
        <dbReference type="Pfam" id="PF06985"/>
    </source>
</evidence>
<dbReference type="InterPro" id="IPR010730">
    <property type="entry name" value="HET"/>
</dbReference>
<feature type="domain" description="Heterokaryon incompatibility" evidence="1">
    <location>
        <begin position="57"/>
        <end position="208"/>
    </location>
</feature>
<dbReference type="EMBL" id="ML977756">
    <property type="protein sequence ID" value="KAF1992900.1"/>
    <property type="molecule type" value="Genomic_DNA"/>
</dbReference>
<evidence type="ECO:0000313" key="3">
    <source>
        <dbReference type="Proteomes" id="UP000799779"/>
    </source>
</evidence>
<dbReference type="Pfam" id="PF06985">
    <property type="entry name" value="HET"/>
    <property type="match status" value="1"/>
</dbReference>
<keyword evidence="3" id="KW-1185">Reference proteome</keyword>
<gene>
    <name evidence="2" type="ORF">P154DRAFT_451594</name>
</gene>
<organism evidence="2 3">
    <name type="scientific">Amniculicola lignicola CBS 123094</name>
    <dbReference type="NCBI Taxonomy" id="1392246"/>
    <lineage>
        <taxon>Eukaryota</taxon>
        <taxon>Fungi</taxon>
        <taxon>Dikarya</taxon>
        <taxon>Ascomycota</taxon>
        <taxon>Pezizomycotina</taxon>
        <taxon>Dothideomycetes</taxon>
        <taxon>Pleosporomycetidae</taxon>
        <taxon>Pleosporales</taxon>
        <taxon>Amniculicolaceae</taxon>
        <taxon>Amniculicola</taxon>
    </lineage>
</organism>
<proteinExistence type="predicted"/>
<dbReference type="Proteomes" id="UP000799779">
    <property type="component" value="Unassembled WGS sequence"/>
</dbReference>
<accession>A0A6A5VU43</accession>
<feature type="non-terminal residue" evidence="2">
    <location>
        <position position="226"/>
    </location>
</feature>
<protein>
    <submittedName>
        <fullName evidence="2">HET-domain-containing protein</fullName>
    </submittedName>
</protein>
<dbReference type="OrthoDB" id="2958217at2759"/>